<name>A0A1S2VNF0_9BACT</name>
<dbReference type="PANTHER" id="PTHR39335">
    <property type="entry name" value="BLL4220 PROTEIN"/>
    <property type="match status" value="1"/>
</dbReference>
<dbReference type="GO" id="GO:0043448">
    <property type="term" value="P:alkane catabolic process"/>
    <property type="evidence" value="ECO:0007669"/>
    <property type="project" value="TreeGrafter"/>
</dbReference>
<accession>A0A1S2VNF0</accession>
<dbReference type="AlphaFoldDB" id="A0A1S2VNF0"/>
<dbReference type="EMBL" id="MORL01000002">
    <property type="protein sequence ID" value="OIN60289.1"/>
    <property type="molecule type" value="Genomic_DNA"/>
</dbReference>
<proteinExistence type="predicted"/>
<dbReference type="RefSeq" id="WP_071502083.1">
    <property type="nucleotide sequence ID" value="NZ_MORL01000002.1"/>
</dbReference>
<organism evidence="1 2">
    <name type="scientific">Arsenicibacter rosenii</name>
    <dbReference type="NCBI Taxonomy" id="1750698"/>
    <lineage>
        <taxon>Bacteria</taxon>
        <taxon>Pseudomonadati</taxon>
        <taxon>Bacteroidota</taxon>
        <taxon>Cytophagia</taxon>
        <taxon>Cytophagales</taxon>
        <taxon>Spirosomataceae</taxon>
        <taxon>Arsenicibacter</taxon>
    </lineage>
</organism>
<reference evidence="1 2" key="1">
    <citation type="submission" date="2016-10" db="EMBL/GenBank/DDBJ databases">
        <title>Arsenicibacter rosenii gen. nov., sp. nov., an efficient arsenic-methylating bacterium isolated from an arsenic-contaminated paddy soil.</title>
        <authorList>
            <person name="Huang K."/>
        </authorList>
    </citation>
    <scope>NUCLEOTIDE SEQUENCE [LARGE SCALE GENOMIC DNA]</scope>
    <source>
        <strain evidence="1 2">SM-1</strain>
    </source>
</reference>
<evidence type="ECO:0000313" key="1">
    <source>
        <dbReference type="EMBL" id="OIN60289.1"/>
    </source>
</evidence>
<dbReference type="PROSITE" id="PS51257">
    <property type="entry name" value="PROKAR_LIPOPROTEIN"/>
    <property type="match status" value="1"/>
</dbReference>
<sequence>MKQPSLTKYGLYYVLLFVAILTGCKDNESTPANDVDLATTTLGSVLTGESGKTLYFFASDVSGVSSCTSATCMGNWPVFYKDPATMKLGTGLTVTDFAVINRPDGSKQTTYKGWPLYYYKNDTKAGDVTGENVGNVWLVAKTDYSIMLGNGQLLGNNGKTYTSDYKEGTGNTLYFTDGVGRTLYGFVNDRNKQNKYTKADLSNNATWPLFEEATLKSVPSVLNKADFVVIDVTGTGKKQLTYKGWPLYYFGPDNAVRGATKGVSVPTPGIWPIVNANTQVAPN</sequence>
<evidence type="ECO:0000313" key="2">
    <source>
        <dbReference type="Proteomes" id="UP000181790"/>
    </source>
</evidence>
<protein>
    <recommendedName>
        <fullName evidence="3">Lipoprotein</fullName>
    </recommendedName>
</protein>
<dbReference type="Proteomes" id="UP000181790">
    <property type="component" value="Unassembled WGS sequence"/>
</dbReference>
<dbReference type="OrthoDB" id="597632at2"/>
<keyword evidence="2" id="KW-1185">Reference proteome</keyword>
<dbReference type="PANTHER" id="PTHR39335:SF1">
    <property type="entry name" value="BLL4220 PROTEIN"/>
    <property type="match status" value="1"/>
</dbReference>
<comment type="caution">
    <text evidence="1">The sequence shown here is derived from an EMBL/GenBank/DDBJ whole genome shotgun (WGS) entry which is preliminary data.</text>
</comment>
<dbReference type="Pfam" id="PF03640">
    <property type="entry name" value="Lipoprotein_15"/>
    <property type="match status" value="3"/>
</dbReference>
<dbReference type="InterPro" id="IPR005297">
    <property type="entry name" value="Lipoprotein_repeat"/>
</dbReference>
<evidence type="ECO:0008006" key="3">
    <source>
        <dbReference type="Google" id="ProtNLM"/>
    </source>
</evidence>
<gene>
    <name evidence="1" type="ORF">BLX24_05515</name>
</gene>